<feature type="domain" description="YhfZ helix-turn-helix" evidence="1">
    <location>
        <begin position="12"/>
        <end position="58"/>
    </location>
</feature>
<dbReference type="InterPro" id="IPR036388">
    <property type="entry name" value="WH-like_DNA-bd_sf"/>
</dbReference>
<dbReference type="EMBL" id="QUSK01000008">
    <property type="protein sequence ID" value="RGD76963.1"/>
    <property type="molecule type" value="Genomic_DNA"/>
</dbReference>
<proteinExistence type="predicted"/>
<organism evidence="4 5">
    <name type="scientific">Faecalicoccus pleomorphus</name>
    <dbReference type="NCBI Taxonomy" id="1323"/>
    <lineage>
        <taxon>Bacteria</taxon>
        <taxon>Bacillati</taxon>
        <taxon>Bacillota</taxon>
        <taxon>Erysipelotrichia</taxon>
        <taxon>Erysipelotrichales</taxon>
        <taxon>Erysipelotrichaceae</taxon>
        <taxon>Faecalicoccus</taxon>
    </lineage>
</organism>
<evidence type="ECO:0000259" key="1">
    <source>
        <dbReference type="Pfam" id="PF14502"/>
    </source>
</evidence>
<evidence type="ECO:0000313" key="5">
    <source>
        <dbReference type="Proteomes" id="UP000260721"/>
    </source>
</evidence>
<dbReference type="InterPro" id="IPR032791">
    <property type="entry name" value="YhfZ_C"/>
</dbReference>
<dbReference type="Pfam" id="PF14502">
    <property type="entry name" value="HTH_41"/>
    <property type="match status" value="1"/>
</dbReference>
<dbReference type="AlphaFoldDB" id="A0A3E3E5T0"/>
<comment type="caution">
    <text evidence="4">The sequence shown here is derived from an EMBL/GenBank/DDBJ whole genome shotgun (WGS) entry which is preliminary data.</text>
</comment>
<evidence type="ECO:0000259" key="2">
    <source>
        <dbReference type="Pfam" id="PF14503"/>
    </source>
</evidence>
<reference evidence="3 6" key="2">
    <citation type="submission" date="2020-04" db="EMBL/GenBank/DDBJ databases">
        <authorList>
            <person name="Hitch T.C.A."/>
            <person name="Wylensek D."/>
            <person name="Clavel T."/>
        </authorList>
    </citation>
    <scope>NUCLEOTIDE SEQUENCE [LARGE SCALE GENOMIC DNA]</scope>
    <source>
        <strain evidence="3 6">BSM-383-APC-22F</strain>
    </source>
</reference>
<accession>A0A3E3E5T0</accession>
<evidence type="ECO:0000313" key="4">
    <source>
        <dbReference type="EMBL" id="RGD76963.1"/>
    </source>
</evidence>
<evidence type="ECO:0000313" key="3">
    <source>
        <dbReference type="EMBL" id="NME44463.1"/>
    </source>
</evidence>
<feature type="domain" description="Uncharacterised protein YhfZ C-terminal" evidence="2">
    <location>
        <begin position="64"/>
        <end position="293"/>
    </location>
</feature>
<dbReference type="Gene3D" id="3.40.190.10">
    <property type="entry name" value="Periplasmic binding protein-like II"/>
    <property type="match status" value="2"/>
</dbReference>
<dbReference type="Gene3D" id="1.10.10.10">
    <property type="entry name" value="Winged helix-like DNA-binding domain superfamily/Winged helix DNA-binding domain"/>
    <property type="match status" value="1"/>
</dbReference>
<sequence>MCLANMMLSIQQGERIPTVQEFSVKIGLARGTIQNALKFLIDQNAIELESRGHLGTFLKKKNMRALFGFAGIDSIVGVMPLPYSKRYEGLATGLITGLENQYDIPMSLAYMRGAQNRIAMLMDGRYDFAIVSQYAAQGIIKNDKAKIRIVKSFGRQSYLANHILLLHDKNANGIRDGMRIGVDKDSVDQMKLTEKVCKDYTVEFVPMNYNNVIDFVVKGKVDAAIWNEDELQDKALDINYIEVNSDHQADTEAVLVVKRENETMFRLLDEIISVETVLDTQRLVMEDKISPSY</sequence>
<dbReference type="Proteomes" id="UP000260721">
    <property type="component" value="Unassembled WGS sequence"/>
</dbReference>
<reference evidence="4 5" key="1">
    <citation type="submission" date="2018-08" db="EMBL/GenBank/DDBJ databases">
        <title>A genome reference for cultivated species of the human gut microbiota.</title>
        <authorList>
            <person name="Zou Y."/>
            <person name="Xue W."/>
            <person name="Luo G."/>
        </authorList>
    </citation>
    <scope>NUCLEOTIDE SEQUENCE [LARGE SCALE GENOMIC DNA]</scope>
    <source>
        <strain evidence="4 5">TF08-11</strain>
    </source>
</reference>
<dbReference type="Proteomes" id="UP000540014">
    <property type="component" value="Unassembled WGS sequence"/>
</dbReference>
<dbReference type="Pfam" id="PF14503">
    <property type="entry name" value="YhfZ_C"/>
    <property type="match status" value="1"/>
</dbReference>
<dbReference type="NCBIfam" id="NF041241">
    <property type="entry name" value="YhfZ_full"/>
    <property type="match status" value="1"/>
</dbReference>
<gene>
    <name evidence="4" type="ORF">DXC78_04635</name>
    <name evidence="3" type="ORF">HF861_06130</name>
</gene>
<dbReference type="SUPFAM" id="SSF53850">
    <property type="entry name" value="Periplasmic binding protein-like II"/>
    <property type="match status" value="1"/>
</dbReference>
<evidence type="ECO:0008006" key="7">
    <source>
        <dbReference type="Google" id="ProtNLM"/>
    </source>
</evidence>
<name>A0A3E3E5T0_9FIRM</name>
<dbReference type="InterPro" id="IPR041444">
    <property type="entry name" value="HTH_41"/>
</dbReference>
<protein>
    <recommendedName>
        <fullName evidence="7">Transcriptional regulator</fullName>
    </recommendedName>
</protein>
<evidence type="ECO:0000313" key="6">
    <source>
        <dbReference type="Proteomes" id="UP000540014"/>
    </source>
</evidence>
<dbReference type="EMBL" id="JABAFR010000012">
    <property type="protein sequence ID" value="NME44463.1"/>
    <property type="molecule type" value="Genomic_DNA"/>
</dbReference>